<dbReference type="GO" id="GO:0046404">
    <property type="term" value="F:ATP-dependent polydeoxyribonucleotide 5'-hydroxyl-kinase activity"/>
    <property type="evidence" value="ECO:0007669"/>
    <property type="project" value="TreeGrafter"/>
</dbReference>
<dbReference type="SUPFAM" id="SSF52540">
    <property type="entry name" value="P-loop containing nucleoside triphosphate hydrolases"/>
    <property type="match status" value="1"/>
</dbReference>
<dbReference type="InterPro" id="IPR027417">
    <property type="entry name" value="P-loop_NTPase"/>
</dbReference>
<dbReference type="FunFam" id="3.40.50.300:FF:000737">
    <property type="entry name" value="Bifunctional polynucleotide phosphatase/kinase"/>
    <property type="match status" value="1"/>
</dbReference>
<dbReference type="GO" id="GO:0005634">
    <property type="term" value="C:nucleus"/>
    <property type="evidence" value="ECO:0007669"/>
    <property type="project" value="TreeGrafter"/>
</dbReference>
<evidence type="ECO:0000256" key="1">
    <source>
        <dbReference type="SAM" id="MobiDB-lite"/>
    </source>
</evidence>
<dbReference type="PANTHER" id="PTHR12083:SF18">
    <property type="entry name" value="BIFUNCTIONAL POLYNUCLEOTIDE PHOSPHATASE_KINASE"/>
    <property type="match status" value="1"/>
</dbReference>
<dbReference type="GO" id="GO:0003690">
    <property type="term" value="F:double-stranded DNA binding"/>
    <property type="evidence" value="ECO:0007669"/>
    <property type="project" value="TreeGrafter"/>
</dbReference>
<sequence>MPPKKRKSTKEEDHSSDEESNSKRNKSETSLKFDLEWQEFGDKGPKNLKPLFYLYSKKLSGCEKIACFDIDGTIIVTKTGKSFAQNANDWKWFDKSVPNKLKEMNDDGYRVVFMTNQAGIEKGKVKFSELKSKFEAMLKELDIPIFIFISTGENHFRKPATEMWNFFEKNCNSSVKINMSESFYCGDAAGRPKNWAPGKSKDFSCGDRMFAANINLKFYTPEEFFLKHKAVKFEWGSVDPLEVLKKHEKCESDEKEYHSDEQELVLLLGPPASGKSTFFKRYLQKHNYIHINRDILQTQEKCMKAAEAGLKEGKSVCIDNTNPSKKVRSDYVSLAKKMNVSKIRCIRMNTPIELCHHLNYVRQNCSAGEIRRIPDVGYNLYKSHFEEPDVKEGFTEILKIDFKPQFDDDKHEKIFKQWTN</sequence>
<evidence type="ECO:0008006" key="4">
    <source>
        <dbReference type="Google" id="ProtNLM"/>
    </source>
</evidence>
<dbReference type="Pfam" id="PF13671">
    <property type="entry name" value="AAA_33"/>
    <property type="match status" value="1"/>
</dbReference>
<evidence type="ECO:0000313" key="3">
    <source>
        <dbReference type="Proteomes" id="UP000663879"/>
    </source>
</evidence>
<dbReference type="Proteomes" id="UP000663879">
    <property type="component" value="Unassembled WGS sequence"/>
</dbReference>
<name>A0A813N3I9_9BILA</name>
<dbReference type="InterPro" id="IPR023214">
    <property type="entry name" value="HAD_sf"/>
</dbReference>
<accession>A0A813N3I9</accession>
<dbReference type="PANTHER" id="PTHR12083">
    <property type="entry name" value="BIFUNCTIONAL POLYNUCLEOTIDE PHOSPHATASE/KINASE"/>
    <property type="match status" value="1"/>
</dbReference>
<dbReference type="FunFam" id="3.40.50.1000:FF:000078">
    <property type="entry name" value="Bifunctional polynucleotide phosphatase/kinase"/>
    <property type="match status" value="1"/>
</dbReference>
<dbReference type="SUPFAM" id="SSF56784">
    <property type="entry name" value="HAD-like"/>
    <property type="match status" value="1"/>
</dbReference>
<dbReference type="EMBL" id="CAJNOC010000244">
    <property type="protein sequence ID" value="CAF0732418.1"/>
    <property type="molecule type" value="Genomic_DNA"/>
</dbReference>
<dbReference type="Pfam" id="PF08645">
    <property type="entry name" value="PNK3P"/>
    <property type="match status" value="1"/>
</dbReference>
<dbReference type="OrthoDB" id="19045at2759"/>
<feature type="region of interest" description="Disordered" evidence="1">
    <location>
        <begin position="1"/>
        <end position="29"/>
    </location>
</feature>
<dbReference type="NCBIfam" id="TIGR01662">
    <property type="entry name" value="HAD-SF-IIIA"/>
    <property type="match status" value="1"/>
</dbReference>
<dbReference type="InterPro" id="IPR006549">
    <property type="entry name" value="HAD-SF_hydro_IIIA"/>
</dbReference>
<dbReference type="GO" id="GO:0046403">
    <property type="term" value="F:polynucleotide 3'-phosphatase activity"/>
    <property type="evidence" value="ECO:0007669"/>
    <property type="project" value="TreeGrafter"/>
</dbReference>
<dbReference type="GO" id="GO:0006281">
    <property type="term" value="P:DNA repair"/>
    <property type="evidence" value="ECO:0007669"/>
    <property type="project" value="TreeGrafter"/>
</dbReference>
<feature type="compositionally biased region" description="Basic and acidic residues" evidence="1">
    <location>
        <begin position="20"/>
        <end position="29"/>
    </location>
</feature>
<reference evidence="2" key="1">
    <citation type="submission" date="2021-02" db="EMBL/GenBank/DDBJ databases">
        <authorList>
            <person name="Nowell W R."/>
        </authorList>
    </citation>
    <scope>NUCLEOTIDE SEQUENCE</scope>
    <source>
        <strain evidence="2">Ploen Becks lab</strain>
    </source>
</reference>
<dbReference type="InterPro" id="IPR036412">
    <property type="entry name" value="HAD-like_sf"/>
</dbReference>
<dbReference type="CDD" id="cd01625">
    <property type="entry name" value="HAD_PNP"/>
    <property type="match status" value="1"/>
</dbReference>
<dbReference type="Gene3D" id="3.40.50.1000">
    <property type="entry name" value="HAD superfamily/HAD-like"/>
    <property type="match status" value="1"/>
</dbReference>
<dbReference type="Gene3D" id="3.40.50.300">
    <property type="entry name" value="P-loop containing nucleotide triphosphate hydrolases"/>
    <property type="match status" value="1"/>
</dbReference>
<dbReference type="AlphaFoldDB" id="A0A813N3I9"/>
<dbReference type="InterPro" id="IPR013954">
    <property type="entry name" value="PNK3P"/>
</dbReference>
<dbReference type="InterPro" id="IPR006551">
    <property type="entry name" value="Polynucleotide_phosphatase"/>
</dbReference>
<proteinExistence type="predicted"/>
<keyword evidence="3" id="KW-1185">Reference proteome</keyword>
<protein>
    <recommendedName>
        <fullName evidence="4">Bifunctional polynucleotide phosphatase/kinase</fullName>
    </recommendedName>
</protein>
<dbReference type="NCBIfam" id="TIGR01664">
    <property type="entry name" value="DNA-3'-Pase"/>
    <property type="match status" value="1"/>
</dbReference>
<comment type="caution">
    <text evidence="2">The sequence shown here is derived from an EMBL/GenBank/DDBJ whole genome shotgun (WGS) entry which is preliminary data.</text>
</comment>
<evidence type="ECO:0000313" key="2">
    <source>
        <dbReference type="EMBL" id="CAF0732418.1"/>
    </source>
</evidence>
<organism evidence="2 3">
    <name type="scientific">Brachionus calyciflorus</name>
    <dbReference type="NCBI Taxonomy" id="104777"/>
    <lineage>
        <taxon>Eukaryota</taxon>
        <taxon>Metazoa</taxon>
        <taxon>Spiralia</taxon>
        <taxon>Gnathifera</taxon>
        <taxon>Rotifera</taxon>
        <taxon>Eurotatoria</taxon>
        <taxon>Monogononta</taxon>
        <taxon>Pseudotrocha</taxon>
        <taxon>Ploima</taxon>
        <taxon>Brachionidae</taxon>
        <taxon>Brachionus</taxon>
    </lineage>
</organism>
<gene>
    <name evidence="2" type="ORF">OXX778_LOCUS2922</name>
</gene>